<gene>
    <name evidence="1" type="ORF">KSP39_PZI021002</name>
</gene>
<proteinExistence type="predicted"/>
<comment type="caution">
    <text evidence="1">The sequence shown here is derived from an EMBL/GenBank/DDBJ whole genome shotgun (WGS) entry which is preliminary data.</text>
</comment>
<accession>A0AAP0FWJ4</accession>
<protein>
    <submittedName>
        <fullName evidence="1">Uncharacterized protein</fullName>
    </submittedName>
</protein>
<reference evidence="1 2" key="1">
    <citation type="journal article" date="2022" name="Nat. Plants">
        <title>Genomes of leafy and leafless Platanthera orchids illuminate the evolution of mycoheterotrophy.</title>
        <authorList>
            <person name="Li M.H."/>
            <person name="Liu K.W."/>
            <person name="Li Z."/>
            <person name="Lu H.C."/>
            <person name="Ye Q.L."/>
            <person name="Zhang D."/>
            <person name="Wang J.Y."/>
            <person name="Li Y.F."/>
            <person name="Zhong Z.M."/>
            <person name="Liu X."/>
            <person name="Yu X."/>
            <person name="Liu D.K."/>
            <person name="Tu X.D."/>
            <person name="Liu B."/>
            <person name="Hao Y."/>
            <person name="Liao X.Y."/>
            <person name="Jiang Y.T."/>
            <person name="Sun W.H."/>
            <person name="Chen J."/>
            <person name="Chen Y.Q."/>
            <person name="Ai Y."/>
            <person name="Zhai J.W."/>
            <person name="Wu S.S."/>
            <person name="Zhou Z."/>
            <person name="Hsiao Y.Y."/>
            <person name="Wu W.L."/>
            <person name="Chen Y.Y."/>
            <person name="Lin Y.F."/>
            <person name="Hsu J.L."/>
            <person name="Li C.Y."/>
            <person name="Wang Z.W."/>
            <person name="Zhao X."/>
            <person name="Zhong W.Y."/>
            <person name="Ma X.K."/>
            <person name="Ma L."/>
            <person name="Huang J."/>
            <person name="Chen G.Z."/>
            <person name="Huang M.Z."/>
            <person name="Huang L."/>
            <person name="Peng D.H."/>
            <person name="Luo Y.B."/>
            <person name="Zou S.Q."/>
            <person name="Chen S.P."/>
            <person name="Lan S."/>
            <person name="Tsai W.C."/>
            <person name="Van de Peer Y."/>
            <person name="Liu Z.J."/>
        </authorList>
    </citation>
    <scope>NUCLEOTIDE SEQUENCE [LARGE SCALE GENOMIC DNA]</scope>
    <source>
        <strain evidence="1">Lor287</strain>
    </source>
</reference>
<dbReference type="Proteomes" id="UP001418222">
    <property type="component" value="Unassembled WGS sequence"/>
</dbReference>
<name>A0AAP0FWJ4_9ASPA</name>
<sequence length="142" mass="16223">MFQDSLWLNLVKGSQSFQRYCFRWIVADREEGKTTPLCVPPVASRHVEEDETSRSSRRKGNPVPEIANVLCVVSEHRFCRLSIDRLCSMKFLLIFIVVAGRSSFRSSNRRSHISIFGGSLSKIRSTVGTCFYASMEFFATRC</sequence>
<dbReference type="AlphaFoldDB" id="A0AAP0FWJ4"/>
<evidence type="ECO:0000313" key="1">
    <source>
        <dbReference type="EMBL" id="KAK8919067.1"/>
    </source>
</evidence>
<keyword evidence="2" id="KW-1185">Reference proteome</keyword>
<evidence type="ECO:0000313" key="2">
    <source>
        <dbReference type="Proteomes" id="UP001418222"/>
    </source>
</evidence>
<dbReference type="EMBL" id="JBBWWQ010000019">
    <property type="protein sequence ID" value="KAK8919067.1"/>
    <property type="molecule type" value="Genomic_DNA"/>
</dbReference>
<organism evidence="1 2">
    <name type="scientific">Platanthera zijinensis</name>
    <dbReference type="NCBI Taxonomy" id="2320716"/>
    <lineage>
        <taxon>Eukaryota</taxon>
        <taxon>Viridiplantae</taxon>
        <taxon>Streptophyta</taxon>
        <taxon>Embryophyta</taxon>
        <taxon>Tracheophyta</taxon>
        <taxon>Spermatophyta</taxon>
        <taxon>Magnoliopsida</taxon>
        <taxon>Liliopsida</taxon>
        <taxon>Asparagales</taxon>
        <taxon>Orchidaceae</taxon>
        <taxon>Orchidoideae</taxon>
        <taxon>Orchideae</taxon>
        <taxon>Orchidinae</taxon>
        <taxon>Platanthera</taxon>
    </lineage>
</organism>